<evidence type="ECO:0000256" key="6">
    <source>
        <dbReference type="ARBA" id="ARBA00023212"/>
    </source>
</evidence>
<name>A0A8J2ME90_COTCN</name>
<dbReference type="GO" id="GO:0003779">
    <property type="term" value="F:actin binding"/>
    <property type="evidence" value="ECO:0007669"/>
    <property type="project" value="UniProtKB-KW"/>
</dbReference>
<feature type="domain" description="Protein kinase" evidence="8">
    <location>
        <begin position="20"/>
        <end position="122"/>
    </location>
</feature>
<evidence type="ECO:0000313" key="10">
    <source>
        <dbReference type="Proteomes" id="UP000786811"/>
    </source>
</evidence>
<keyword evidence="10" id="KW-1185">Reference proteome</keyword>
<dbReference type="OrthoDB" id="8693905at2759"/>
<dbReference type="PANTHER" id="PTHR46256:SF2">
    <property type="entry name" value="NEITHER INACTIVATION NOR AFTERPOTENTIAL PROTEIN C"/>
    <property type="match status" value="1"/>
</dbReference>
<dbReference type="GO" id="GO:0004674">
    <property type="term" value="F:protein serine/threonine kinase activity"/>
    <property type="evidence" value="ECO:0007669"/>
    <property type="project" value="TreeGrafter"/>
</dbReference>
<dbReference type="GO" id="GO:0042995">
    <property type="term" value="C:cell projection"/>
    <property type="evidence" value="ECO:0007669"/>
    <property type="project" value="UniProtKB-SubCell"/>
</dbReference>
<dbReference type="InterPro" id="IPR000719">
    <property type="entry name" value="Prot_kinase_dom"/>
</dbReference>
<reference evidence="9" key="1">
    <citation type="submission" date="2021-04" db="EMBL/GenBank/DDBJ databases">
        <authorList>
            <person name="Chebbi M.A.C M."/>
        </authorList>
    </citation>
    <scope>NUCLEOTIDE SEQUENCE</scope>
</reference>
<dbReference type="Pfam" id="PF07714">
    <property type="entry name" value="PK_Tyr_Ser-Thr"/>
    <property type="match status" value="1"/>
</dbReference>
<dbReference type="GO" id="GO:0005856">
    <property type="term" value="C:cytoskeleton"/>
    <property type="evidence" value="ECO:0007669"/>
    <property type="project" value="UniProtKB-SubCell"/>
</dbReference>
<dbReference type="PROSITE" id="PS50011">
    <property type="entry name" value="PROTEIN_KINASE_DOM"/>
    <property type="match status" value="1"/>
</dbReference>
<proteinExistence type="predicted"/>
<dbReference type="AlphaFoldDB" id="A0A8J2ME90"/>
<gene>
    <name evidence="9" type="ORF">HICCMSTLAB_LOCUS4249</name>
</gene>
<comment type="subcellular location">
    <subcellularLocation>
        <location evidence="2">Cell projection</location>
    </subcellularLocation>
    <subcellularLocation>
        <location evidence="1">Cytoplasm</location>
        <location evidence="1">Cytoskeleton</location>
    </subcellularLocation>
</comment>
<dbReference type="PANTHER" id="PTHR46256">
    <property type="entry name" value="AGAP011099-PA"/>
    <property type="match status" value="1"/>
</dbReference>
<dbReference type="Gene3D" id="3.30.200.20">
    <property type="entry name" value="Phosphorylase Kinase, domain 1"/>
    <property type="match status" value="1"/>
</dbReference>
<dbReference type="Proteomes" id="UP000786811">
    <property type="component" value="Unassembled WGS sequence"/>
</dbReference>
<evidence type="ECO:0000259" key="8">
    <source>
        <dbReference type="PROSITE" id="PS50011"/>
    </source>
</evidence>
<keyword evidence="7" id="KW-0966">Cell projection</keyword>
<dbReference type="InterPro" id="IPR001245">
    <property type="entry name" value="Ser-Thr/Tyr_kinase_cat_dom"/>
</dbReference>
<dbReference type="EMBL" id="CAJNRD030001118">
    <property type="protein sequence ID" value="CAG5084997.1"/>
    <property type="molecule type" value="Genomic_DNA"/>
</dbReference>
<sequence length="122" mass="14069">MSHNNIPCIFNDIKDPGDRFRLDNLMNKGVYGTVYSAIDTQAGHNKVAIKIQVLTSETQEIIIEEYRVLRDLSNHPNVPHFYGIYRNRCGRSNKADEIWLVMEFEISALQEVLGILLETFNK</sequence>
<keyword evidence="5" id="KW-0009">Actin-binding</keyword>
<keyword evidence="4" id="KW-0677">Repeat</keyword>
<evidence type="ECO:0000256" key="7">
    <source>
        <dbReference type="ARBA" id="ARBA00023273"/>
    </source>
</evidence>
<evidence type="ECO:0000256" key="2">
    <source>
        <dbReference type="ARBA" id="ARBA00004316"/>
    </source>
</evidence>
<dbReference type="GO" id="GO:0000146">
    <property type="term" value="F:microfilament motor activity"/>
    <property type="evidence" value="ECO:0007669"/>
    <property type="project" value="TreeGrafter"/>
</dbReference>
<evidence type="ECO:0000256" key="4">
    <source>
        <dbReference type="ARBA" id="ARBA00022737"/>
    </source>
</evidence>
<evidence type="ECO:0000256" key="5">
    <source>
        <dbReference type="ARBA" id="ARBA00023203"/>
    </source>
</evidence>
<evidence type="ECO:0000256" key="1">
    <source>
        <dbReference type="ARBA" id="ARBA00004245"/>
    </source>
</evidence>
<keyword evidence="3" id="KW-0963">Cytoplasm</keyword>
<protein>
    <submittedName>
        <fullName evidence="9">Similar to ninaC: Neither inactivation nor afterpotential protein C (Drosophila melanogaster)</fullName>
    </submittedName>
</protein>
<evidence type="ECO:0000256" key="3">
    <source>
        <dbReference type="ARBA" id="ARBA00022490"/>
    </source>
</evidence>
<dbReference type="GO" id="GO:0030832">
    <property type="term" value="P:regulation of actin filament length"/>
    <property type="evidence" value="ECO:0007669"/>
    <property type="project" value="TreeGrafter"/>
</dbReference>
<organism evidence="9 10">
    <name type="scientific">Cotesia congregata</name>
    <name type="common">Parasitoid wasp</name>
    <name type="synonym">Apanteles congregatus</name>
    <dbReference type="NCBI Taxonomy" id="51543"/>
    <lineage>
        <taxon>Eukaryota</taxon>
        <taxon>Metazoa</taxon>
        <taxon>Ecdysozoa</taxon>
        <taxon>Arthropoda</taxon>
        <taxon>Hexapoda</taxon>
        <taxon>Insecta</taxon>
        <taxon>Pterygota</taxon>
        <taxon>Neoptera</taxon>
        <taxon>Endopterygota</taxon>
        <taxon>Hymenoptera</taxon>
        <taxon>Apocrita</taxon>
        <taxon>Ichneumonoidea</taxon>
        <taxon>Braconidae</taxon>
        <taxon>Microgastrinae</taxon>
        <taxon>Cotesia</taxon>
    </lineage>
</organism>
<dbReference type="InterPro" id="IPR052409">
    <property type="entry name" value="Myosin-III_kinase_activity"/>
</dbReference>
<dbReference type="GO" id="GO:0005524">
    <property type="term" value="F:ATP binding"/>
    <property type="evidence" value="ECO:0007669"/>
    <property type="project" value="InterPro"/>
</dbReference>
<keyword evidence="6" id="KW-0206">Cytoskeleton</keyword>
<evidence type="ECO:0000313" key="9">
    <source>
        <dbReference type="EMBL" id="CAG5084997.1"/>
    </source>
</evidence>
<dbReference type="SUPFAM" id="SSF56112">
    <property type="entry name" value="Protein kinase-like (PK-like)"/>
    <property type="match status" value="1"/>
</dbReference>
<accession>A0A8J2ME90</accession>
<dbReference type="InterPro" id="IPR011009">
    <property type="entry name" value="Kinase-like_dom_sf"/>
</dbReference>
<comment type="caution">
    <text evidence="9">The sequence shown here is derived from an EMBL/GenBank/DDBJ whole genome shotgun (WGS) entry which is preliminary data.</text>
</comment>